<name>A0A1G5VRX7_9EURY</name>
<protein>
    <submittedName>
        <fullName evidence="1">Uncharacterized protein</fullName>
    </submittedName>
</protein>
<sequence length="44" mass="5196">MDSKDLLIMLISDDDYKELTDLIVEVRTQLLDDNLIDKWLEINS</sequence>
<gene>
    <name evidence="1" type="ORF">SAMN02910315_00818</name>
</gene>
<dbReference type="RefSeq" id="WP_262492211.1">
    <property type="nucleotide sequence ID" value="NZ_FMXB01000005.1"/>
</dbReference>
<organism evidence="1 2">
    <name type="scientific">Methanobrevibacter millerae</name>
    <dbReference type="NCBI Taxonomy" id="230361"/>
    <lineage>
        <taxon>Archaea</taxon>
        <taxon>Methanobacteriati</taxon>
        <taxon>Methanobacteriota</taxon>
        <taxon>Methanomada group</taxon>
        <taxon>Methanobacteria</taxon>
        <taxon>Methanobacteriales</taxon>
        <taxon>Methanobacteriaceae</taxon>
        <taxon>Methanobrevibacter</taxon>
    </lineage>
</organism>
<keyword evidence="2" id="KW-1185">Reference proteome</keyword>
<accession>A0A1G5VRX7</accession>
<dbReference type="Proteomes" id="UP000323439">
    <property type="component" value="Unassembled WGS sequence"/>
</dbReference>
<evidence type="ECO:0000313" key="2">
    <source>
        <dbReference type="Proteomes" id="UP000323439"/>
    </source>
</evidence>
<evidence type="ECO:0000313" key="1">
    <source>
        <dbReference type="EMBL" id="SDA48498.1"/>
    </source>
</evidence>
<dbReference type="EMBL" id="FMXB01000005">
    <property type="protein sequence ID" value="SDA48498.1"/>
    <property type="molecule type" value="Genomic_DNA"/>
</dbReference>
<reference evidence="1 2" key="1">
    <citation type="submission" date="2016-10" db="EMBL/GenBank/DDBJ databases">
        <authorList>
            <person name="Varghese N."/>
            <person name="Submissions S."/>
        </authorList>
    </citation>
    <scope>NUCLEOTIDE SEQUENCE [LARGE SCALE GENOMIC DNA]</scope>
    <source>
        <strain evidence="1 2">DSM 16643</strain>
    </source>
</reference>
<dbReference type="AlphaFoldDB" id="A0A1G5VRX7"/>
<proteinExistence type="predicted"/>